<dbReference type="PROSITE" id="PS51450">
    <property type="entry name" value="LRR"/>
    <property type="match status" value="1"/>
</dbReference>
<dbReference type="Proteomes" id="UP000317990">
    <property type="component" value="Unassembled WGS sequence"/>
</dbReference>
<organism evidence="8 9">
    <name type="scientific">Aphanocapsa feldmannii 277cV</name>
    <dbReference type="NCBI Taxonomy" id="2507553"/>
    <lineage>
        <taxon>Bacteria</taxon>
        <taxon>Bacillati</taxon>
        <taxon>Cyanobacteriota</taxon>
        <taxon>Cyanophyceae</taxon>
        <taxon>Oscillatoriophycideae</taxon>
        <taxon>Chroococcales</taxon>
        <taxon>Microcystaceae</taxon>
        <taxon>Aphanocapsa</taxon>
    </lineage>
</organism>
<dbReference type="InterPro" id="IPR032675">
    <property type="entry name" value="LRR_dom_sf"/>
</dbReference>
<evidence type="ECO:0000256" key="7">
    <source>
        <dbReference type="SAM" id="SignalP"/>
    </source>
</evidence>
<gene>
    <name evidence="8" type="ORF">ERJ67_05675</name>
</gene>
<dbReference type="Pfam" id="PF00560">
    <property type="entry name" value="LRR_1"/>
    <property type="match status" value="1"/>
</dbReference>
<keyword evidence="6" id="KW-0472">Membrane</keyword>
<dbReference type="Gene3D" id="3.80.10.10">
    <property type="entry name" value="Ribonuclease Inhibitor"/>
    <property type="match status" value="1"/>
</dbReference>
<proteinExistence type="predicted"/>
<dbReference type="PANTHER" id="PTHR48059">
    <property type="entry name" value="POLYGALACTURONASE INHIBITOR 1"/>
    <property type="match status" value="1"/>
</dbReference>
<feature type="signal peptide" evidence="7">
    <location>
        <begin position="1"/>
        <end position="25"/>
    </location>
</feature>
<keyword evidence="4 7" id="KW-0732">Signal</keyword>
<evidence type="ECO:0000256" key="1">
    <source>
        <dbReference type="ARBA" id="ARBA00004196"/>
    </source>
</evidence>
<comment type="caution">
    <text evidence="8">The sequence shown here is derived from an EMBL/GenBank/DDBJ whole genome shotgun (WGS) entry which is preliminary data.</text>
</comment>
<dbReference type="SUPFAM" id="SSF52058">
    <property type="entry name" value="L domain-like"/>
    <property type="match status" value="1"/>
</dbReference>
<dbReference type="EMBL" id="SRMO01000061">
    <property type="protein sequence ID" value="TGG92595.1"/>
    <property type="molecule type" value="Genomic_DNA"/>
</dbReference>
<dbReference type="InterPro" id="IPR003591">
    <property type="entry name" value="Leu-rich_rpt_typical-subtyp"/>
</dbReference>
<evidence type="ECO:0000256" key="6">
    <source>
        <dbReference type="ARBA" id="ARBA00023136"/>
    </source>
</evidence>
<dbReference type="AlphaFoldDB" id="A0A524RNG9"/>
<keyword evidence="5" id="KW-0677">Repeat</keyword>
<name>A0A524RNG9_9CHRO</name>
<reference evidence="8 9" key="1">
    <citation type="journal article" date="2019" name="mSystems">
        <title>Life at home and on the roam: Genomic adaptions reflect the dual lifestyle of an intracellular, facultative symbiont.</title>
        <authorList>
            <person name="Burgsdorf I."/>
        </authorList>
    </citation>
    <scope>NUCLEOTIDE SEQUENCE [LARGE SCALE GENOMIC DNA]</scope>
    <source>
        <strain evidence="8">277cV</strain>
    </source>
</reference>
<evidence type="ECO:0000313" key="8">
    <source>
        <dbReference type="EMBL" id="TGG92595.1"/>
    </source>
</evidence>
<evidence type="ECO:0000313" key="9">
    <source>
        <dbReference type="Proteomes" id="UP000317990"/>
    </source>
</evidence>
<accession>A0A524RNG9</accession>
<keyword evidence="3" id="KW-0433">Leucine-rich repeat</keyword>
<evidence type="ECO:0000256" key="3">
    <source>
        <dbReference type="ARBA" id="ARBA00022614"/>
    </source>
</evidence>
<dbReference type="PANTHER" id="PTHR48059:SF30">
    <property type="entry name" value="OS06G0587000 PROTEIN"/>
    <property type="match status" value="1"/>
</dbReference>
<dbReference type="GO" id="GO:0016020">
    <property type="term" value="C:membrane"/>
    <property type="evidence" value="ECO:0007669"/>
    <property type="project" value="UniProtKB-SubCell"/>
</dbReference>
<feature type="chain" id="PRO_5021708894" description="Leucine-rich repeat domain-containing protein" evidence="7">
    <location>
        <begin position="26"/>
        <end position="231"/>
    </location>
</feature>
<dbReference type="Pfam" id="PF13855">
    <property type="entry name" value="LRR_8"/>
    <property type="match status" value="1"/>
</dbReference>
<dbReference type="GO" id="GO:0030313">
    <property type="term" value="C:cell envelope"/>
    <property type="evidence" value="ECO:0007669"/>
    <property type="project" value="UniProtKB-SubCell"/>
</dbReference>
<dbReference type="InterPro" id="IPR001611">
    <property type="entry name" value="Leu-rich_rpt"/>
</dbReference>
<dbReference type="InterPro" id="IPR051848">
    <property type="entry name" value="PGIP"/>
</dbReference>
<evidence type="ECO:0008006" key="10">
    <source>
        <dbReference type="Google" id="ProtNLM"/>
    </source>
</evidence>
<protein>
    <recommendedName>
        <fullName evidence="10">Leucine-rich repeat domain-containing protein</fullName>
    </recommendedName>
</protein>
<comment type="subcellular location">
    <subcellularLocation>
        <location evidence="1">Cell envelope</location>
    </subcellularLocation>
    <subcellularLocation>
        <location evidence="2">Membrane</location>
    </subcellularLocation>
</comment>
<sequence>MGVVMPLLKLSRVLMLGCLSFSTVAFTAQVTEQGRLTPPQSNAGPLQPGLALGMGTPTFINREATDSTALENSVNNLEGLHISQNRLTAPKSDRDVLIEFYNATDGDNWKSRTNWKSNKPISQWYGITTDSSGRVTKLDLEENQLTGSIPAALGNLNNLEELWLHNNQLTRSIPAALGNLNNLEKLVLSSNQLTGSIPMALGNLNNLAGLWLDNNQLTGSIPAALGNLHNL</sequence>
<dbReference type="SMART" id="SM00369">
    <property type="entry name" value="LRR_TYP"/>
    <property type="match status" value="3"/>
</dbReference>
<evidence type="ECO:0000256" key="5">
    <source>
        <dbReference type="ARBA" id="ARBA00022737"/>
    </source>
</evidence>
<dbReference type="FunFam" id="3.80.10.10:FF:000400">
    <property type="entry name" value="Nuclear pore complex protein NUP107"/>
    <property type="match status" value="1"/>
</dbReference>
<feature type="non-terminal residue" evidence="8">
    <location>
        <position position="231"/>
    </location>
</feature>
<evidence type="ECO:0000256" key="2">
    <source>
        <dbReference type="ARBA" id="ARBA00004370"/>
    </source>
</evidence>
<evidence type="ECO:0000256" key="4">
    <source>
        <dbReference type="ARBA" id="ARBA00022729"/>
    </source>
</evidence>